<dbReference type="EMBL" id="BACD03000005">
    <property type="protein sequence ID" value="GAO46645.1"/>
    <property type="molecule type" value="Genomic_DNA"/>
</dbReference>
<reference evidence="1 2" key="1">
    <citation type="journal article" date="2011" name="J. Gen. Appl. Microbiol.">
        <title>Draft genome sequencing of the enigmatic yeast Saitoella complicata.</title>
        <authorList>
            <person name="Nishida H."/>
            <person name="Hamamoto M."/>
            <person name="Sugiyama J."/>
        </authorList>
    </citation>
    <scope>NUCLEOTIDE SEQUENCE [LARGE SCALE GENOMIC DNA]</scope>
    <source>
        <strain evidence="1 2">NRRL Y-17804</strain>
    </source>
</reference>
<protein>
    <submittedName>
        <fullName evidence="1">Uncharacterized protein</fullName>
    </submittedName>
</protein>
<evidence type="ECO:0000313" key="2">
    <source>
        <dbReference type="Proteomes" id="UP000033140"/>
    </source>
</evidence>
<keyword evidence="2" id="KW-1185">Reference proteome</keyword>
<dbReference type="AlphaFoldDB" id="A0A0E9NB61"/>
<name>A0A0E9NB61_SAICN</name>
<reference evidence="1 2" key="3">
    <citation type="journal article" date="2015" name="Genome Announc.">
        <title>Draft Genome Sequence of the Archiascomycetous Yeast Saitoella complicata.</title>
        <authorList>
            <person name="Yamauchi K."/>
            <person name="Kondo S."/>
            <person name="Hamamoto M."/>
            <person name="Takahashi Y."/>
            <person name="Ogura Y."/>
            <person name="Hayashi T."/>
            <person name="Nishida H."/>
        </authorList>
    </citation>
    <scope>NUCLEOTIDE SEQUENCE [LARGE SCALE GENOMIC DNA]</scope>
    <source>
        <strain evidence="1 2">NRRL Y-17804</strain>
    </source>
</reference>
<evidence type="ECO:0000313" key="1">
    <source>
        <dbReference type="EMBL" id="GAO46645.1"/>
    </source>
</evidence>
<dbReference type="Proteomes" id="UP000033140">
    <property type="component" value="Unassembled WGS sequence"/>
</dbReference>
<organism evidence="1 2">
    <name type="scientific">Saitoella complicata (strain BCRC 22490 / CBS 7301 / JCM 7358 / NBRC 10748 / NRRL Y-17804)</name>
    <dbReference type="NCBI Taxonomy" id="698492"/>
    <lineage>
        <taxon>Eukaryota</taxon>
        <taxon>Fungi</taxon>
        <taxon>Dikarya</taxon>
        <taxon>Ascomycota</taxon>
        <taxon>Taphrinomycotina</taxon>
        <taxon>Taphrinomycotina incertae sedis</taxon>
        <taxon>Saitoella</taxon>
    </lineage>
</organism>
<reference evidence="1 2" key="2">
    <citation type="journal article" date="2014" name="J. Gen. Appl. Microbiol.">
        <title>The early diverging ascomycetous budding yeast Saitoella complicata has three histone deacetylases belonging to the Clr6, Hos2, and Rpd3 lineages.</title>
        <authorList>
            <person name="Nishida H."/>
            <person name="Matsumoto T."/>
            <person name="Kondo S."/>
            <person name="Hamamoto M."/>
            <person name="Yoshikawa H."/>
        </authorList>
    </citation>
    <scope>NUCLEOTIDE SEQUENCE [LARGE SCALE GENOMIC DNA]</scope>
    <source>
        <strain evidence="1 2">NRRL Y-17804</strain>
    </source>
</reference>
<accession>A0A0E9NB61</accession>
<proteinExistence type="predicted"/>
<sequence>MGIDTPYGSIKRNTDPPSVIISFLHSASTNLVMFVSPAPVPLPTERTNLLNHTLNLVTVLHFHILRSLIRSDTLTINQKPHSVESLSRTVTVSLHELLQRGRALDLEEHLIVTGTNNLCIAAVAKGIAAYLDGDVLGLAFGLDVGLLRHGIGVLGKRQGQRLAG</sequence>
<comment type="caution">
    <text evidence="1">The sequence shown here is derived from an EMBL/GenBank/DDBJ whole genome shotgun (WGS) entry which is preliminary data.</text>
</comment>
<gene>
    <name evidence="1" type="ORF">G7K_0871-t1</name>
</gene>